<dbReference type="Pfam" id="PF00686">
    <property type="entry name" value="CBM_20"/>
    <property type="match status" value="1"/>
</dbReference>
<keyword evidence="3" id="KW-1185">Reference proteome</keyword>
<evidence type="ECO:0000313" key="2">
    <source>
        <dbReference type="EMBL" id="KAK6192819.1"/>
    </source>
</evidence>
<evidence type="ECO:0000259" key="1">
    <source>
        <dbReference type="PROSITE" id="PS51166"/>
    </source>
</evidence>
<dbReference type="Gene3D" id="2.60.40.10">
    <property type="entry name" value="Immunoglobulins"/>
    <property type="match status" value="1"/>
</dbReference>
<dbReference type="GO" id="GO:2001070">
    <property type="term" value="F:starch binding"/>
    <property type="evidence" value="ECO:0007669"/>
    <property type="project" value="InterPro"/>
</dbReference>
<comment type="caution">
    <text evidence="2">The sequence shown here is derived from an EMBL/GenBank/DDBJ whole genome shotgun (WGS) entry which is preliminary data.</text>
</comment>
<dbReference type="SUPFAM" id="SSF49452">
    <property type="entry name" value="Starch-binding domain-like"/>
    <property type="match status" value="1"/>
</dbReference>
<evidence type="ECO:0000313" key="3">
    <source>
        <dbReference type="Proteomes" id="UP001347796"/>
    </source>
</evidence>
<dbReference type="InterPro" id="IPR002044">
    <property type="entry name" value="CBM20"/>
</dbReference>
<dbReference type="InterPro" id="IPR013784">
    <property type="entry name" value="Carb-bd-like_fold"/>
</dbReference>
<feature type="domain" description="CBM20" evidence="1">
    <location>
        <begin position="2"/>
        <end position="107"/>
    </location>
</feature>
<proteinExistence type="predicted"/>
<dbReference type="Proteomes" id="UP001347796">
    <property type="component" value="Unassembled WGS sequence"/>
</dbReference>
<accession>A0AAN8KIG7</accession>
<dbReference type="SMART" id="SM01065">
    <property type="entry name" value="CBM_2"/>
    <property type="match status" value="1"/>
</dbReference>
<protein>
    <recommendedName>
        <fullName evidence="1">CBM20 domain-containing protein</fullName>
    </recommendedName>
</protein>
<dbReference type="PROSITE" id="PS51166">
    <property type="entry name" value="CBM20"/>
    <property type="match status" value="1"/>
</dbReference>
<sequence length="133" mass="14925">MAEKNRTVSLAFETMYKSLGQGEKIGISGSLKEIGGWNPKKCAIGNEFPYGSGRWIIRLALPPLESLEWKWVVVSRDGCHVLRWEERANRVQSTGVSNGRIIAPWNSTTSFVPDDKTSKLYSKLVHSTVSRFP</sequence>
<organism evidence="2 3">
    <name type="scientific">Patella caerulea</name>
    <name type="common">Rayed Mediterranean limpet</name>
    <dbReference type="NCBI Taxonomy" id="87958"/>
    <lineage>
        <taxon>Eukaryota</taxon>
        <taxon>Metazoa</taxon>
        <taxon>Spiralia</taxon>
        <taxon>Lophotrochozoa</taxon>
        <taxon>Mollusca</taxon>
        <taxon>Gastropoda</taxon>
        <taxon>Patellogastropoda</taxon>
        <taxon>Patelloidea</taxon>
        <taxon>Patellidae</taxon>
        <taxon>Patella</taxon>
    </lineage>
</organism>
<dbReference type="EMBL" id="JAZGQO010000002">
    <property type="protein sequence ID" value="KAK6192819.1"/>
    <property type="molecule type" value="Genomic_DNA"/>
</dbReference>
<reference evidence="2 3" key="1">
    <citation type="submission" date="2024-01" db="EMBL/GenBank/DDBJ databases">
        <title>The genome of the rayed Mediterranean limpet Patella caerulea (Linnaeus, 1758).</title>
        <authorList>
            <person name="Anh-Thu Weber A."/>
            <person name="Halstead-Nussloch G."/>
        </authorList>
    </citation>
    <scope>NUCLEOTIDE SEQUENCE [LARGE SCALE GENOMIC DNA]</scope>
    <source>
        <strain evidence="2">AATW-2023a</strain>
        <tissue evidence="2">Whole specimen</tissue>
    </source>
</reference>
<dbReference type="InterPro" id="IPR013783">
    <property type="entry name" value="Ig-like_fold"/>
</dbReference>
<gene>
    <name evidence="2" type="ORF">SNE40_004226</name>
</gene>
<name>A0AAN8KIG7_PATCE</name>
<dbReference type="AlphaFoldDB" id="A0AAN8KIG7"/>